<dbReference type="AlphaFoldDB" id="A0A4V1LAM0"/>
<reference evidence="1" key="2">
    <citation type="submission" date="2021-09" db="EMBL/GenBank/DDBJ databases">
        <authorList>
            <person name="Gilroy R."/>
        </authorList>
    </citation>
    <scope>NUCLEOTIDE SEQUENCE</scope>
    <source>
        <strain evidence="1">4100</strain>
    </source>
</reference>
<comment type="caution">
    <text evidence="1">The sequence shown here is derived from an EMBL/GenBank/DDBJ whole genome shotgun (WGS) entry which is preliminary data.</text>
</comment>
<name>A0A4V1LAM0_9BACT</name>
<evidence type="ECO:0000313" key="1">
    <source>
        <dbReference type="EMBL" id="HJE39033.1"/>
    </source>
</evidence>
<dbReference type="Proteomes" id="UP000711407">
    <property type="component" value="Unassembled WGS sequence"/>
</dbReference>
<dbReference type="EMBL" id="DYXT01000027">
    <property type="protein sequence ID" value="HJE39033.1"/>
    <property type="molecule type" value="Genomic_DNA"/>
</dbReference>
<sequence length="273" mass="30449">MNDNNTVSVMAAVPVPSLWQQVVSVGRYYWPRLQSQVAWYAISSLVIGILMAVASHYEFGVSYGLLTGVLSLMMIFAPIAFARYNSRAMDITVPASWQAKSIFMIGYTAVIIPFVTMCLPVLIEIIFPGGVSLKTMMLRMNPFGNDEIPDWVGMLLSTRLNIYMNGVLPAMFTLFFVVTFRHNVVTKAIVWDVVVGAVVYIAIMAYTVVHLVHGMSEYFVDRVDLEPSEIEAFTDSMVHDMMLPIITGTIVGYVVTTVVMAVLIVLKLKKRQI</sequence>
<proteinExistence type="predicted"/>
<organism evidence="1 2">
    <name type="scientific">Candidatus Amulumruptor caecigallinarius</name>
    <dbReference type="NCBI Taxonomy" id="2109911"/>
    <lineage>
        <taxon>Bacteria</taxon>
        <taxon>Pseudomonadati</taxon>
        <taxon>Bacteroidota</taxon>
        <taxon>Bacteroidia</taxon>
        <taxon>Bacteroidales</taxon>
        <taxon>Muribaculaceae</taxon>
        <taxon>Candidatus Amulumruptor</taxon>
    </lineage>
</organism>
<protein>
    <submittedName>
        <fullName evidence="1">Uncharacterized protein</fullName>
    </submittedName>
</protein>
<gene>
    <name evidence="1" type="ORF">K8V47_04670</name>
</gene>
<reference evidence="1" key="1">
    <citation type="journal article" date="2021" name="PeerJ">
        <title>Extensive microbial diversity within the chicken gut microbiome revealed by metagenomics and culture.</title>
        <authorList>
            <person name="Gilroy R."/>
            <person name="Ravi A."/>
            <person name="Getino M."/>
            <person name="Pursley I."/>
            <person name="Horton D.L."/>
            <person name="Alikhan N.F."/>
            <person name="Baker D."/>
            <person name="Gharbi K."/>
            <person name="Hall N."/>
            <person name="Watson M."/>
            <person name="Adriaenssens E.M."/>
            <person name="Foster-Nyarko E."/>
            <person name="Jarju S."/>
            <person name="Secka A."/>
            <person name="Antonio M."/>
            <person name="Oren A."/>
            <person name="Chaudhuri R.R."/>
            <person name="La Ragione R."/>
            <person name="Hildebrand F."/>
            <person name="Pallen M.J."/>
        </authorList>
    </citation>
    <scope>NUCLEOTIDE SEQUENCE</scope>
    <source>
        <strain evidence="1">4100</strain>
    </source>
</reference>
<evidence type="ECO:0000313" key="2">
    <source>
        <dbReference type="Proteomes" id="UP000711407"/>
    </source>
</evidence>
<accession>A0A4V1LAM0</accession>